<dbReference type="Gene3D" id="3.90.550.10">
    <property type="entry name" value="Spore Coat Polysaccharide Biosynthesis Protein SpsA, Chain A"/>
    <property type="match status" value="1"/>
</dbReference>
<keyword evidence="1" id="KW-1133">Transmembrane helix</keyword>
<evidence type="ECO:0000256" key="1">
    <source>
        <dbReference type="SAM" id="Phobius"/>
    </source>
</evidence>
<feature type="domain" description="Galactosyltransferase N-terminal" evidence="2">
    <location>
        <begin position="66"/>
        <end position="143"/>
    </location>
</feature>
<dbReference type="AlphaFoldDB" id="A0A3P8YUQ1"/>
<dbReference type="GO" id="GO:0005794">
    <property type="term" value="C:Golgi apparatus"/>
    <property type="evidence" value="ECO:0007669"/>
    <property type="project" value="TreeGrafter"/>
</dbReference>
<reference evidence="3" key="2">
    <citation type="submission" date="2020-02" db="EMBL/GenBank/DDBJ databases">
        <title>Esox lucius (northern pike) genome, fEsoLuc1, primary haplotype.</title>
        <authorList>
            <person name="Myers G."/>
            <person name="Karagic N."/>
            <person name="Meyer A."/>
            <person name="Pippel M."/>
            <person name="Reichard M."/>
            <person name="Winkler S."/>
            <person name="Tracey A."/>
            <person name="Sims Y."/>
            <person name="Howe K."/>
            <person name="Rhie A."/>
            <person name="Formenti G."/>
            <person name="Durbin R."/>
            <person name="Fedrigo O."/>
            <person name="Jarvis E.D."/>
        </authorList>
    </citation>
    <scope>NUCLEOTIDE SEQUENCE [LARGE SCALE GENOMIC DNA]</scope>
</reference>
<reference evidence="3" key="3">
    <citation type="submission" date="2025-08" db="UniProtKB">
        <authorList>
            <consortium name="Ensembl"/>
        </authorList>
    </citation>
    <scope>IDENTIFICATION</scope>
</reference>
<dbReference type="OMA" id="QNGMSKI"/>
<dbReference type="Pfam" id="PF13733">
    <property type="entry name" value="Glyco_transf_7N"/>
    <property type="match status" value="1"/>
</dbReference>
<dbReference type="GeneTree" id="ENSGT00940000155244"/>
<keyword evidence="1" id="KW-0472">Membrane</keyword>
<dbReference type="UniPathway" id="UPA00378"/>
<reference evidence="3" key="4">
    <citation type="submission" date="2025-09" db="UniProtKB">
        <authorList>
            <consortium name="Ensembl"/>
        </authorList>
    </citation>
    <scope>IDENTIFICATION</scope>
</reference>
<dbReference type="InterPro" id="IPR029044">
    <property type="entry name" value="Nucleotide-diphossugar_trans"/>
</dbReference>
<dbReference type="GO" id="GO:0003831">
    <property type="term" value="F:beta-N-acetylglucosaminylglycopeptide beta-1,4-galactosyltransferase activity"/>
    <property type="evidence" value="ECO:0007669"/>
    <property type="project" value="TreeGrafter"/>
</dbReference>
<dbReference type="PANTHER" id="PTHR19300:SF5">
    <property type="entry name" value="BETA-1,4-GALACTOSYLTRANSFERASE 1"/>
    <property type="match status" value="1"/>
</dbReference>
<keyword evidence="4" id="KW-1185">Reference proteome</keyword>
<dbReference type="PANTHER" id="PTHR19300">
    <property type="entry name" value="BETA-1,4-GALACTOSYLTRANSFERASE"/>
    <property type="match status" value="1"/>
</dbReference>
<dbReference type="GO" id="GO:0008092">
    <property type="term" value="F:cytoskeletal protein binding"/>
    <property type="evidence" value="ECO:0007669"/>
    <property type="project" value="TreeGrafter"/>
</dbReference>
<dbReference type="Bgee" id="ENSELUG00000019570">
    <property type="expression patterns" value="Expressed in ovary and 3 other cell types or tissues"/>
</dbReference>
<reference evidence="4" key="1">
    <citation type="journal article" date="2014" name="PLoS ONE">
        <title>The genome and linkage map of the northern pike (Esox lucius): conserved synteny revealed between the salmonid sister group and the Neoteleostei.</title>
        <authorList>
            <person name="Rondeau E.B."/>
            <person name="Minkley D.R."/>
            <person name="Leong J.S."/>
            <person name="Messmer A.M."/>
            <person name="Jantzen J.R."/>
            <person name="von Schalburg K.R."/>
            <person name="Lemon C."/>
            <person name="Bird N.H."/>
            <person name="Koop B.F."/>
        </authorList>
    </citation>
    <scope>NUCLEOTIDE SEQUENCE</scope>
</reference>
<dbReference type="Proteomes" id="UP000265140">
    <property type="component" value="Chromosome 25"/>
</dbReference>
<dbReference type="InterPro" id="IPR027995">
    <property type="entry name" value="Galactosyl_T_N"/>
</dbReference>
<protein>
    <recommendedName>
        <fullName evidence="2">Galactosyltransferase N-terminal domain-containing protein</fullName>
    </recommendedName>
</protein>
<proteinExistence type="predicted"/>
<dbReference type="SUPFAM" id="SSF53448">
    <property type="entry name" value="Nucleotide-diphospho-sugar transferases"/>
    <property type="match status" value="1"/>
</dbReference>
<evidence type="ECO:0000313" key="3">
    <source>
        <dbReference type="Ensembl" id="ENSELUP00000020275.3"/>
    </source>
</evidence>
<sequence>MTAVAIVKFLHCLSGTRGRSLYAIFLYLSLVLYYYILSNINPMSRKQRNKKTTSLSLRNWKSFSCSAVEPLRVGLSTPANLDKVRKELPHLQVGGRYKPDDCITFQKVAVIIPFCKRDEHLKFWLHYLHPILKCQQLDHGIYFKEIVSSFKVYLSNAPNNTASSCTMKVF</sequence>
<dbReference type="Ensembl" id="ENSELUT00000041374.3">
    <property type="protein sequence ID" value="ENSELUP00000020275.3"/>
    <property type="gene ID" value="ENSELUG00000038549.1"/>
</dbReference>
<evidence type="ECO:0000259" key="2">
    <source>
        <dbReference type="Pfam" id="PF13733"/>
    </source>
</evidence>
<dbReference type="InterPro" id="IPR003859">
    <property type="entry name" value="Galactosyl_T"/>
</dbReference>
<feature type="transmembrane region" description="Helical" evidence="1">
    <location>
        <begin position="20"/>
        <end position="37"/>
    </location>
</feature>
<name>A0A3P8YUQ1_ESOLU</name>
<accession>A0A3P8YUQ1</accession>
<evidence type="ECO:0000313" key="4">
    <source>
        <dbReference type="Proteomes" id="UP000265140"/>
    </source>
</evidence>
<dbReference type="InParanoid" id="A0A3P8YUQ1"/>
<keyword evidence="1" id="KW-0812">Transmembrane</keyword>
<dbReference type="GO" id="GO:0006487">
    <property type="term" value="P:protein N-linked glycosylation"/>
    <property type="evidence" value="ECO:0007669"/>
    <property type="project" value="TreeGrafter"/>
</dbReference>
<dbReference type="GO" id="GO:0005975">
    <property type="term" value="P:carbohydrate metabolic process"/>
    <property type="evidence" value="ECO:0007669"/>
    <property type="project" value="InterPro"/>
</dbReference>
<organism evidence="3 4">
    <name type="scientific">Esox lucius</name>
    <name type="common">Northern pike</name>
    <dbReference type="NCBI Taxonomy" id="8010"/>
    <lineage>
        <taxon>Eukaryota</taxon>
        <taxon>Metazoa</taxon>
        <taxon>Chordata</taxon>
        <taxon>Craniata</taxon>
        <taxon>Vertebrata</taxon>
        <taxon>Euteleostomi</taxon>
        <taxon>Actinopterygii</taxon>
        <taxon>Neopterygii</taxon>
        <taxon>Teleostei</taxon>
        <taxon>Protacanthopterygii</taxon>
        <taxon>Esociformes</taxon>
        <taxon>Esocidae</taxon>
        <taxon>Esox</taxon>
    </lineage>
</organism>